<evidence type="ECO:0000313" key="1">
    <source>
        <dbReference type="EMBL" id="PIR45513.1"/>
    </source>
</evidence>
<dbReference type="SUPFAM" id="SSF141000">
    <property type="entry name" value="Glu-tRNAGln amidotransferase C subunit"/>
    <property type="match status" value="1"/>
</dbReference>
<protein>
    <recommendedName>
        <fullName evidence="3">Asp/Glu-ADT subunit C</fullName>
    </recommendedName>
</protein>
<accession>A0A2H0RG89</accession>
<dbReference type="Gene3D" id="1.10.20.60">
    <property type="entry name" value="Glu-tRNAGln amidotransferase C subunit, N-terminal domain"/>
    <property type="match status" value="1"/>
</dbReference>
<proteinExistence type="predicted"/>
<gene>
    <name evidence="1" type="ORF">COV09_01040</name>
</gene>
<dbReference type="AlphaFoldDB" id="A0A2H0RG89"/>
<comment type="caution">
    <text evidence="1">The sequence shown here is derived from an EMBL/GenBank/DDBJ whole genome shotgun (WGS) entry which is preliminary data.</text>
</comment>
<organism evidence="1 2">
    <name type="scientific">Candidatus Vogelbacteria bacterium CG10_big_fil_rev_8_21_14_0_10_50_13</name>
    <dbReference type="NCBI Taxonomy" id="1975044"/>
    <lineage>
        <taxon>Bacteria</taxon>
        <taxon>Candidatus Vogeliibacteriota</taxon>
    </lineage>
</organism>
<dbReference type="EMBL" id="PCYJ01000016">
    <property type="protein sequence ID" value="PIR45513.1"/>
    <property type="molecule type" value="Genomic_DNA"/>
</dbReference>
<dbReference type="InterPro" id="IPR003837">
    <property type="entry name" value="GatC"/>
</dbReference>
<dbReference type="GO" id="GO:0006450">
    <property type="term" value="P:regulation of translational fidelity"/>
    <property type="evidence" value="ECO:0007669"/>
    <property type="project" value="InterPro"/>
</dbReference>
<dbReference type="Pfam" id="PF02686">
    <property type="entry name" value="GatC"/>
    <property type="match status" value="1"/>
</dbReference>
<dbReference type="Proteomes" id="UP000230906">
    <property type="component" value="Unassembled WGS sequence"/>
</dbReference>
<dbReference type="InterPro" id="IPR036113">
    <property type="entry name" value="Asp/Glu-ADT_sf_sub_c"/>
</dbReference>
<reference evidence="1 2" key="1">
    <citation type="submission" date="2017-09" db="EMBL/GenBank/DDBJ databases">
        <title>Depth-based differentiation of microbial function through sediment-hosted aquifers and enrichment of novel symbionts in the deep terrestrial subsurface.</title>
        <authorList>
            <person name="Probst A.J."/>
            <person name="Ladd B."/>
            <person name="Jarett J.K."/>
            <person name="Geller-Mcgrath D.E."/>
            <person name="Sieber C.M."/>
            <person name="Emerson J.B."/>
            <person name="Anantharaman K."/>
            <person name="Thomas B.C."/>
            <person name="Malmstrom R."/>
            <person name="Stieglmeier M."/>
            <person name="Klingl A."/>
            <person name="Woyke T."/>
            <person name="Ryan C.M."/>
            <person name="Banfield J.F."/>
        </authorList>
    </citation>
    <scope>NUCLEOTIDE SEQUENCE [LARGE SCALE GENOMIC DNA]</scope>
    <source>
        <strain evidence="1">CG10_big_fil_rev_8_21_14_0_10_50_13</strain>
    </source>
</reference>
<evidence type="ECO:0008006" key="3">
    <source>
        <dbReference type="Google" id="ProtNLM"/>
    </source>
</evidence>
<evidence type="ECO:0000313" key="2">
    <source>
        <dbReference type="Proteomes" id="UP000230906"/>
    </source>
</evidence>
<sequence>MISKEEVVKLAGLARLKVPAGELHKLAKDLEAILGYVSELKSAPIHNLPPEKYELKNVLRPDEKPHEPGLYTDDLLAQVDKTIKGYVSVKPILNKE</sequence>
<name>A0A2H0RG89_9BACT</name>